<dbReference type="Pfam" id="PF01592">
    <property type="entry name" value="NifU_N"/>
    <property type="match status" value="1"/>
</dbReference>
<evidence type="ECO:0000313" key="4">
    <source>
        <dbReference type="Proteomes" id="UP000252355"/>
    </source>
</evidence>
<feature type="compositionally biased region" description="Pro residues" evidence="1">
    <location>
        <begin position="211"/>
        <end position="220"/>
    </location>
</feature>
<dbReference type="Proteomes" id="UP000252355">
    <property type="component" value="Unassembled WGS sequence"/>
</dbReference>
<dbReference type="PANTHER" id="PTHR10093">
    <property type="entry name" value="IRON-SULFUR CLUSTER ASSEMBLY ENZYME NIFU HOMOLOG"/>
    <property type="match status" value="1"/>
</dbReference>
<evidence type="ECO:0000256" key="1">
    <source>
        <dbReference type="SAM" id="MobiDB-lite"/>
    </source>
</evidence>
<dbReference type="AlphaFoldDB" id="A0A367ZUP6"/>
<accession>A0A367ZUP6</accession>
<dbReference type="Gene3D" id="3.90.1010.10">
    <property type="match status" value="1"/>
</dbReference>
<reference evidence="3 4" key="1">
    <citation type="submission" date="2018-05" db="EMBL/GenBank/DDBJ databases">
        <title>A metagenomic window into the 2 km-deep terrestrial subsurface aquifer revealed taxonomically and functionally diverse microbial community comprising novel uncultured bacterial lineages.</title>
        <authorList>
            <person name="Kadnikov V.V."/>
            <person name="Mardanov A.V."/>
            <person name="Beletsky A.V."/>
            <person name="Banks D."/>
            <person name="Pimenov N.V."/>
            <person name="Frank Y.A."/>
            <person name="Karnachuk O.V."/>
            <person name="Ravin N.V."/>
        </authorList>
    </citation>
    <scope>NUCLEOTIDE SEQUENCE [LARGE SCALE GENOMIC DNA]</scope>
    <source>
        <strain evidence="3">BY5</strain>
    </source>
</reference>
<protein>
    <submittedName>
        <fullName evidence="3">Iron-sulfur cluster assembly scaffold protein IscU/NifU-like</fullName>
    </submittedName>
</protein>
<dbReference type="GO" id="GO:0016226">
    <property type="term" value="P:iron-sulfur cluster assembly"/>
    <property type="evidence" value="ECO:0007669"/>
    <property type="project" value="InterPro"/>
</dbReference>
<dbReference type="CDD" id="cd06664">
    <property type="entry name" value="IscU_like"/>
    <property type="match status" value="1"/>
</dbReference>
<name>A0A367ZUP6_9BACT</name>
<dbReference type="GO" id="GO:0051536">
    <property type="term" value="F:iron-sulfur cluster binding"/>
    <property type="evidence" value="ECO:0007669"/>
    <property type="project" value="InterPro"/>
</dbReference>
<feature type="region of interest" description="Disordered" evidence="1">
    <location>
        <begin position="162"/>
        <end position="220"/>
    </location>
</feature>
<feature type="compositionally biased region" description="Low complexity" evidence="1">
    <location>
        <begin position="170"/>
        <end position="184"/>
    </location>
</feature>
<dbReference type="EMBL" id="QOQW01000003">
    <property type="protein sequence ID" value="RCK81061.1"/>
    <property type="molecule type" value="Genomic_DNA"/>
</dbReference>
<sequence length="220" mass="23407">MSRYSARVLDHFQNPRHVGHVTPRDGLGRLGDPDCGDFLEVSVRLSEDHQRLAAVGYLIKGCPAAIATASMMAELVDQRTVEEALQLTDQQVIDALDGLPPGKEHCSVLAVKGLHLALQDALIRRLFKKAGLARDDEEFDRLVASGQIAEILRIHTCDGSCEQDGHEGCSSDSPPASATAAPDPIGNRPGRNDSPAAASEQIASVDSALNPPLPGRPAPE</sequence>
<proteinExistence type="predicted"/>
<evidence type="ECO:0000259" key="2">
    <source>
        <dbReference type="Pfam" id="PF01592"/>
    </source>
</evidence>
<comment type="caution">
    <text evidence="3">The sequence shown here is derived from an EMBL/GenBank/DDBJ whole genome shotgun (WGS) entry which is preliminary data.</text>
</comment>
<dbReference type="GO" id="GO:0005506">
    <property type="term" value="F:iron ion binding"/>
    <property type="evidence" value="ECO:0007669"/>
    <property type="project" value="InterPro"/>
</dbReference>
<dbReference type="InterPro" id="IPR002871">
    <property type="entry name" value="NIF_FeS_clus_asmbl_NifU_N"/>
</dbReference>
<dbReference type="SUPFAM" id="SSF82649">
    <property type="entry name" value="SufE/NifU"/>
    <property type="match status" value="1"/>
</dbReference>
<organism evidence="3 4">
    <name type="scientific">Candidatus Ozemobacter sibiricus</name>
    <dbReference type="NCBI Taxonomy" id="2268124"/>
    <lineage>
        <taxon>Bacteria</taxon>
        <taxon>Candidatus Ozemobacteria</taxon>
        <taxon>Candidatus Ozemobacterales</taxon>
        <taxon>Candidatus Ozemobacteraceae</taxon>
        <taxon>Candidatus Ozemobacter</taxon>
    </lineage>
</organism>
<evidence type="ECO:0000313" key="3">
    <source>
        <dbReference type="EMBL" id="RCK81061.1"/>
    </source>
</evidence>
<feature type="domain" description="NIF system FeS cluster assembly NifU N-terminal" evidence="2">
    <location>
        <begin position="4"/>
        <end position="120"/>
    </location>
</feature>
<gene>
    <name evidence="3" type="ORF">OZSIB_2438</name>
</gene>